<evidence type="ECO:0000259" key="6">
    <source>
        <dbReference type="PROSITE" id="PS51201"/>
    </source>
</evidence>
<dbReference type="PRINTS" id="PR00335">
    <property type="entry name" value="KUPTAKETRKA"/>
</dbReference>
<evidence type="ECO:0000313" key="8">
    <source>
        <dbReference type="EMBL" id="CAB4617671.1"/>
    </source>
</evidence>
<sequence>MRVIIAGGGNVGTYIATELQTAGHEVLIIEVDPQRVQQALADKAPAGVEWLNIDGCEVTEFAKADPSKADVVVAVTGDDEDNLVISLLAKQEFGVPRVVARVNNPSNEWMFNASWGVDVSVSTPHMLTALVEEAVSVGSLVRLLSFENDRARLSEVTLAPNSPAEGVQLKDLGLPRDSSVVAVVRDSHVVVPRGDTRLGAGDEVIVLVTAESEDAVRRLLVG</sequence>
<organism evidence="8">
    <name type="scientific">freshwater metagenome</name>
    <dbReference type="NCBI Taxonomy" id="449393"/>
    <lineage>
        <taxon>unclassified sequences</taxon>
        <taxon>metagenomes</taxon>
        <taxon>ecological metagenomes</taxon>
    </lineage>
</organism>
<dbReference type="GO" id="GO:0005886">
    <property type="term" value="C:plasma membrane"/>
    <property type="evidence" value="ECO:0007669"/>
    <property type="project" value="InterPro"/>
</dbReference>
<keyword evidence="3" id="KW-0630">Potassium</keyword>
<keyword evidence="4" id="KW-0520">NAD</keyword>
<evidence type="ECO:0000259" key="7">
    <source>
        <dbReference type="PROSITE" id="PS51202"/>
    </source>
</evidence>
<dbReference type="PROSITE" id="PS51201">
    <property type="entry name" value="RCK_N"/>
    <property type="match status" value="1"/>
</dbReference>
<dbReference type="PANTHER" id="PTHR43833">
    <property type="entry name" value="POTASSIUM CHANNEL PROTEIN 2-RELATED-RELATED"/>
    <property type="match status" value="1"/>
</dbReference>
<dbReference type="Gene3D" id="3.40.50.720">
    <property type="entry name" value="NAD(P)-binding Rossmann-like Domain"/>
    <property type="match status" value="1"/>
</dbReference>
<dbReference type="InterPro" id="IPR006036">
    <property type="entry name" value="K_uptake_TrkA"/>
</dbReference>
<evidence type="ECO:0000256" key="3">
    <source>
        <dbReference type="ARBA" id="ARBA00022958"/>
    </source>
</evidence>
<evidence type="ECO:0000256" key="1">
    <source>
        <dbReference type="ARBA" id="ARBA00022448"/>
    </source>
</evidence>
<keyword evidence="1" id="KW-0813">Transport</keyword>
<evidence type="ECO:0000256" key="5">
    <source>
        <dbReference type="ARBA" id="ARBA00023065"/>
    </source>
</evidence>
<evidence type="ECO:0000256" key="4">
    <source>
        <dbReference type="ARBA" id="ARBA00023027"/>
    </source>
</evidence>
<dbReference type="PANTHER" id="PTHR43833:SF5">
    <property type="entry name" value="TRK SYSTEM POTASSIUM UPTAKE PROTEIN TRKA"/>
    <property type="match status" value="1"/>
</dbReference>
<accession>A0A6J6HUC7</accession>
<dbReference type="SUPFAM" id="SSF116726">
    <property type="entry name" value="TrkA C-terminal domain-like"/>
    <property type="match status" value="1"/>
</dbReference>
<reference evidence="8" key="1">
    <citation type="submission" date="2020-05" db="EMBL/GenBank/DDBJ databases">
        <authorList>
            <person name="Chiriac C."/>
            <person name="Salcher M."/>
            <person name="Ghai R."/>
            <person name="Kavagutti S V."/>
        </authorList>
    </citation>
    <scope>NUCLEOTIDE SEQUENCE</scope>
</reference>
<dbReference type="InterPro" id="IPR036291">
    <property type="entry name" value="NAD(P)-bd_dom_sf"/>
</dbReference>
<dbReference type="InterPro" id="IPR050721">
    <property type="entry name" value="Trk_Ktr_HKT_K-transport"/>
</dbReference>
<keyword evidence="2" id="KW-0633">Potassium transport</keyword>
<dbReference type="Gene3D" id="3.30.70.1450">
    <property type="entry name" value="Regulator of K+ conductance, C-terminal domain"/>
    <property type="match status" value="1"/>
</dbReference>
<feature type="domain" description="RCK C-terminal" evidence="7">
    <location>
        <begin position="141"/>
        <end position="222"/>
    </location>
</feature>
<gene>
    <name evidence="8" type="ORF">UFOPK1835_01520</name>
</gene>
<dbReference type="Pfam" id="PF02254">
    <property type="entry name" value="TrkA_N"/>
    <property type="match status" value="1"/>
</dbReference>
<dbReference type="AlphaFoldDB" id="A0A6J6HUC7"/>
<protein>
    <submittedName>
        <fullName evidence="8">Unannotated protein</fullName>
    </submittedName>
</protein>
<name>A0A6J6HUC7_9ZZZZ</name>
<dbReference type="Pfam" id="PF02080">
    <property type="entry name" value="TrkA_C"/>
    <property type="match status" value="1"/>
</dbReference>
<dbReference type="EMBL" id="CAEZUP010000074">
    <property type="protein sequence ID" value="CAB4617671.1"/>
    <property type="molecule type" value="Genomic_DNA"/>
</dbReference>
<dbReference type="GO" id="GO:0015079">
    <property type="term" value="F:potassium ion transmembrane transporter activity"/>
    <property type="evidence" value="ECO:0007669"/>
    <property type="project" value="InterPro"/>
</dbReference>
<feature type="domain" description="RCK N-terminal" evidence="6">
    <location>
        <begin position="1"/>
        <end position="121"/>
    </location>
</feature>
<dbReference type="InterPro" id="IPR003148">
    <property type="entry name" value="RCK_N"/>
</dbReference>
<evidence type="ECO:0000256" key="2">
    <source>
        <dbReference type="ARBA" id="ARBA00022538"/>
    </source>
</evidence>
<dbReference type="InterPro" id="IPR036721">
    <property type="entry name" value="RCK_C_sf"/>
</dbReference>
<dbReference type="SUPFAM" id="SSF51735">
    <property type="entry name" value="NAD(P)-binding Rossmann-fold domains"/>
    <property type="match status" value="1"/>
</dbReference>
<dbReference type="InterPro" id="IPR006037">
    <property type="entry name" value="RCK_C"/>
</dbReference>
<keyword evidence="5" id="KW-0406">Ion transport</keyword>
<dbReference type="PROSITE" id="PS51202">
    <property type="entry name" value="RCK_C"/>
    <property type="match status" value="1"/>
</dbReference>
<proteinExistence type="predicted"/>